<keyword evidence="2" id="KW-0472">Membrane</keyword>
<feature type="compositionally biased region" description="Basic and acidic residues" evidence="1">
    <location>
        <begin position="572"/>
        <end position="584"/>
    </location>
</feature>
<dbReference type="RefSeq" id="WP_145987980.1">
    <property type="nucleotide sequence ID" value="NZ_LR216287.1"/>
</dbReference>
<reference evidence="3 4" key="1">
    <citation type="submission" date="2019-02" db="EMBL/GenBank/DDBJ databases">
        <authorList>
            <person name="Lehtovirta-Morley E L."/>
        </authorList>
    </citation>
    <scope>NUCLEOTIDE SEQUENCE [LARGE SCALE GENOMIC DNA]</scope>
    <source>
        <strain evidence="3">NFRAN1</strain>
    </source>
</reference>
<dbReference type="Proteomes" id="UP000294299">
    <property type="component" value="Chromosome NFRAN"/>
</dbReference>
<evidence type="ECO:0008006" key="5">
    <source>
        <dbReference type="Google" id="ProtNLM"/>
    </source>
</evidence>
<dbReference type="GeneID" id="39419851"/>
<accession>A0A484I736</accession>
<feature type="region of interest" description="Disordered" evidence="1">
    <location>
        <begin position="569"/>
        <end position="596"/>
    </location>
</feature>
<keyword evidence="2" id="KW-1133">Transmembrane helix</keyword>
<dbReference type="EMBL" id="LR216287">
    <property type="protein sequence ID" value="VFJ12609.1"/>
    <property type="molecule type" value="Genomic_DNA"/>
</dbReference>
<evidence type="ECO:0000313" key="3">
    <source>
        <dbReference type="EMBL" id="VFJ12609.1"/>
    </source>
</evidence>
<dbReference type="OrthoDB" id="9171at2157"/>
<keyword evidence="2" id="KW-0812">Transmembrane</keyword>
<gene>
    <name evidence="3" type="ORF">NFRAN_0288</name>
</gene>
<name>A0A484I736_9ARCH</name>
<dbReference type="KEGG" id="nfn:NFRAN_0288"/>
<dbReference type="Pfam" id="PF22352">
    <property type="entry name" value="K319L-like_PKD"/>
    <property type="match status" value="2"/>
</dbReference>
<protein>
    <recommendedName>
        <fullName evidence="5">PKD/Chitinase domain-containing protein</fullName>
    </recommendedName>
</protein>
<sequence>MKIQRLSVFYIVLGFIFLILIWNGNSSFVNASSSSRTLEGGINYVEPSIETKIHLSGPIEHIRGGNFMATGTWTVSCENYVYDENGELDPDATSYRYQANLETGGDPHSGEVALNGAVNANQDSIGAHFRVIVSNMPESAFLTKGYSPAVCGFGGGSDYPITRGPNGEIYSSGNDVQFWDLSISNSKPISNDRVVQPTDITEIRSGTLVTIDQGYSDSDNDPIYSTSMIQTKGPAVNLTPRYLDDSYQWDFVAPNVDEKTTLQFKSVVNDAFVDSNPNFIDIVVNPKNSPPETSIIVLPSNIVSSGEFVTLDGRDSFDPDPGDSIASYRWDQVSGPPVSLSGANSPIASFTAPTVDRDTSLSFSLTVADTHGASTSEAETIIVNPLICDEVSANTISGIPNIPLTLSSVSSTAAAADDDNCPPVADAGTDQRVNSGSNVELNGLGSTPAGEITFRWTPVTPFAPPLKDPNTAAPSFMAPYVDREETFVYQLVVNDGKQDSKPDTVSVTVLPLIIEITSNRDSINPYAPPATNTQPGDATARLTVSVKNTDNQPVPNENVRIKACTIPSTLSHDGHENHDNRNDKCNIGPQGDQRPAAFLNNARQPMVNNVIQGITLNTNNLGIVQVDYESPKRITASGTTVYISGQDDVIASLVETEDANHNTPFHSSVSIDTRVLDTNDQNNPLQPIANSQRDNCPPAFRAIYPQVGNYFFQKQDNHGCEFYGTQQTNNAIMAIAQEFIDRQQTCSQVLNFARNPDCRVDQDPIVVNNRVVQQPEIPVLIRNVNVPVKITAMNLGWGGLSDVNGHWINPHVSHNSGKEVDIGFLNRNGAPMTDNHKLLLREVIRDNNYGNQPTILRCEGGNNLLPVNGLAGNGCTEIVNGRIVPLITDHIHVNFAN</sequence>
<keyword evidence="4" id="KW-1185">Reference proteome</keyword>
<evidence type="ECO:0000256" key="1">
    <source>
        <dbReference type="SAM" id="MobiDB-lite"/>
    </source>
</evidence>
<dbReference type="Gene3D" id="2.60.40.10">
    <property type="entry name" value="Immunoglobulins"/>
    <property type="match status" value="2"/>
</dbReference>
<proteinExistence type="predicted"/>
<feature type="transmembrane region" description="Helical" evidence="2">
    <location>
        <begin position="7"/>
        <end position="24"/>
    </location>
</feature>
<organism evidence="3 4">
    <name type="scientific">Candidatus Nitrosocosmicus franklandianus</name>
    <dbReference type="NCBI Taxonomy" id="1798806"/>
    <lineage>
        <taxon>Archaea</taxon>
        <taxon>Nitrososphaerota</taxon>
        <taxon>Nitrososphaeria</taxon>
        <taxon>Nitrososphaerales</taxon>
        <taxon>Nitrososphaeraceae</taxon>
        <taxon>Candidatus Nitrosocosmicus</taxon>
    </lineage>
</organism>
<dbReference type="AlphaFoldDB" id="A0A484I736"/>
<dbReference type="InterPro" id="IPR013783">
    <property type="entry name" value="Ig-like_fold"/>
</dbReference>
<evidence type="ECO:0000313" key="4">
    <source>
        <dbReference type="Proteomes" id="UP000294299"/>
    </source>
</evidence>
<evidence type="ECO:0000256" key="2">
    <source>
        <dbReference type="SAM" id="Phobius"/>
    </source>
</evidence>